<evidence type="ECO:0000313" key="1">
    <source>
        <dbReference type="EMBL" id="HHQ80218.1"/>
    </source>
</evidence>
<sequence length="259" mass="29489">MSRGIREKSPYKEKVSIAVDIIAAIIEKNLRERKKAIEILKSKYESARISPFRGVALPEDIYDKEMATLYVVGKYGMGIDQDYPGLFNSVFDKEQKYERAVATLLEDGLSSSEKREGVTQLLGEITGNELARMFRLVFTKIVLGFGEESELVKTLRKAREVFPEFEREIKNYAKFYIGFKLAERICTGEIRDRVEKEAEKQALNLSFGLGRTMPDDDYVYNIARNVFRVPKSLALRVLSINEEGRKSGSKSEKAGSSNR</sequence>
<gene>
    <name evidence="1" type="ORF">ENM78_01965</name>
</gene>
<protein>
    <submittedName>
        <fullName evidence="1">DUF2192 domain-containing protein</fullName>
    </submittedName>
</protein>
<name>A0A7J3ZJI7_9CREN</name>
<dbReference type="Pfam" id="PF09958">
    <property type="entry name" value="DUF2192"/>
    <property type="match status" value="1"/>
</dbReference>
<dbReference type="InterPro" id="IPR018693">
    <property type="entry name" value="DUF2192"/>
</dbReference>
<accession>A0A7J3ZJI7</accession>
<dbReference type="AlphaFoldDB" id="A0A7J3ZJI7"/>
<reference evidence="1" key="1">
    <citation type="journal article" date="2020" name="mSystems">
        <title>Genome- and Community-Level Interaction Insights into Carbon Utilization and Element Cycling Functions of Hydrothermarchaeota in Hydrothermal Sediment.</title>
        <authorList>
            <person name="Zhou Z."/>
            <person name="Liu Y."/>
            <person name="Xu W."/>
            <person name="Pan J."/>
            <person name="Luo Z.H."/>
            <person name="Li M."/>
        </authorList>
    </citation>
    <scope>NUCLEOTIDE SEQUENCE [LARGE SCALE GENOMIC DNA]</scope>
    <source>
        <strain evidence="1">SpSt-1116</strain>
    </source>
</reference>
<proteinExistence type="predicted"/>
<organism evidence="1">
    <name type="scientific">Fervidicoccus fontis</name>
    <dbReference type="NCBI Taxonomy" id="683846"/>
    <lineage>
        <taxon>Archaea</taxon>
        <taxon>Thermoproteota</taxon>
        <taxon>Thermoprotei</taxon>
        <taxon>Fervidicoccales</taxon>
        <taxon>Fervidicoccaceae</taxon>
        <taxon>Fervidicoccus</taxon>
    </lineage>
</organism>
<dbReference type="EMBL" id="DRZC01000028">
    <property type="protein sequence ID" value="HHQ80218.1"/>
    <property type="molecule type" value="Genomic_DNA"/>
</dbReference>
<comment type="caution">
    <text evidence="1">The sequence shown here is derived from an EMBL/GenBank/DDBJ whole genome shotgun (WGS) entry which is preliminary data.</text>
</comment>